<dbReference type="PANTHER" id="PTHR12482:SF62">
    <property type="entry name" value="LIPASE ROG1-RELATED"/>
    <property type="match status" value="1"/>
</dbReference>
<evidence type="ECO:0000259" key="2">
    <source>
        <dbReference type="Pfam" id="PF05057"/>
    </source>
</evidence>
<feature type="region of interest" description="Disordered" evidence="1">
    <location>
        <begin position="1195"/>
        <end position="1252"/>
    </location>
</feature>
<reference evidence="4" key="1">
    <citation type="submission" date="2016-05" db="EMBL/GenBank/DDBJ databases">
        <authorList>
            <person name="Naeem Raeece"/>
        </authorList>
    </citation>
    <scope>NUCLEOTIDE SEQUENCE [LARGE SCALE GENOMIC DNA]</scope>
</reference>
<name>A0A1A8VSP8_PLAOA</name>
<dbReference type="SUPFAM" id="SSF53474">
    <property type="entry name" value="alpha/beta-Hydrolases"/>
    <property type="match status" value="1"/>
</dbReference>
<feature type="compositionally biased region" description="Basic and acidic residues" evidence="1">
    <location>
        <begin position="1199"/>
        <end position="1224"/>
    </location>
</feature>
<feature type="domain" description="DUF676" evidence="2">
    <location>
        <begin position="610"/>
        <end position="786"/>
    </location>
</feature>
<feature type="region of interest" description="Disordered" evidence="1">
    <location>
        <begin position="372"/>
        <end position="408"/>
    </location>
</feature>
<feature type="compositionally biased region" description="Basic and acidic residues" evidence="1">
    <location>
        <begin position="396"/>
        <end position="406"/>
    </location>
</feature>
<feature type="compositionally biased region" description="Polar residues" evidence="1">
    <location>
        <begin position="1243"/>
        <end position="1252"/>
    </location>
</feature>
<feature type="compositionally biased region" description="Low complexity" evidence="1">
    <location>
        <begin position="943"/>
        <end position="1012"/>
    </location>
</feature>
<dbReference type="Proteomes" id="UP000078560">
    <property type="component" value="Unassembled WGS sequence"/>
</dbReference>
<dbReference type="InterPro" id="IPR007751">
    <property type="entry name" value="DUF676_lipase-like"/>
</dbReference>
<dbReference type="Gene3D" id="3.40.50.1820">
    <property type="entry name" value="alpha/beta hydrolase"/>
    <property type="match status" value="1"/>
</dbReference>
<proteinExistence type="predicted"/>
<gene>
    <name evidence="3" type="ORF">POVCU2_0021210</name>
</gene>
<organism evidence="3 4">
    <name type="scientific">Plasmodium ovale curtisi</name>
    <dbReference type="NCBI Taxonomy" id="864141"/>
    <lineage>
        <taxon>Eukaryota</taxon>
        <taxon>Sar</taxon>
        <taxon>Alveolata</taxon>
        <taxon>Apicomplexa</taxon>
        <taxon>Aconoidasida</taxon>
        <taxon>Haemosporida</taxon>
        <taxon>Plasmodiidae</taxon>
        <taxon>Plasmodium</taxon>
        <taxon>Plasmodium (Plasmodium)</taxon>
    </lineage>
</organism>
<dbReference type="EMBL" id="FLQU01000285">
    <property type="protein sequence ID" value="SBS83498.1"/>
    <property type="molecule type" value="Genomic_DNA"/>
</dbReference>
<feature type="region of interest" description="Disordered" evidence="1">
    <location>
        <begin position="1347"/>
        <end position="1433"/>
    </location>
</feature>
<evidence type="ECO:0000313" key="4">
    <source>
        <dbReference type="Proteomes" id="UP000078560"/>
    </source>
</evidence>
<feature type="compositionally biased region" description="Acidic residues" evidence="1">
    <location>
        <begin position="379"/>
        <end position="395"/>
    </location>
</feature>
<dbReference type="InterPro" id="IPR029058">
    <property type="entry name" value="AB_hydrolase_fold"/>
</dbReference>
<protein>
    <submittedName>
        <fullName evidence="3">Serine esterase, putative</fullName>
    </submittedName>
</protein>
<accession>A0A1A8VSP8</accession>
<dbReference type="Pfam" id="PF05057">
    <property type="entry name" value="DUF676"/>
    <property type="match status" value="1"/>
</dbReference>
<feature type="compositionally biased region" description="Low complexity" evidence="1">
    <location>
        <begin position="1374"/>
        <end position="1392"/>
    </location>
</feature>
<evidence type="ECO:0000256" key="1">
    <source>
        <dbReference type="SAM" id="MobiDB-lite"/>
    </source>
</evidence>
<feature type="region of interest" description="Disordered" evidence="1">
    <location>
        <begin position="938"/>
        <end position="1013"/>
    </location>
</feature>
<dbReference type="InterPro" id="IPR044294">
    <property type="entry name" value="Lipase-like"/>
</dbReference>
<sequence>MKDKNSNYRSESIFSSNRNLFEMLEAIDDEKEAKRSANFFNNNKNILLNLFTYSSNNNNVDDILLEKKNFMNHASSSKRKECKSKSKETKVEESCSTFKKDKNCEKKKWIKCFCWFCSLNLLDEILEKEIYKEKIHEHVYDLIYDENSYFDTSSVMSVPYEFARFMLKQLDNNLLHDIKINNTIKEEKYLFKKFCKKYKYNKKYSKVRDVSSSSYSSSSVSAKSDHTLNYHSRNVNIRYSNYLNIRRELFNSDNEQKGDRESDINRKKTFYDSNNLGNCDSSDLFYYKKGASSDDMSNNNNSCETVSVEDEEKKKKKEEFLSKISNMEYILKCRRIDNNSSQISNSSNCRNVPKGNIPYLYKKMSEPVLPSQSVRSRIEEEEVEVEEEEEEEEEEEKKNHYGEGIKRQKSNRKKYNIYDDTYENLHCYDYSASSFSKRNKKERIFTGCKDSRCIFKGISKNCEHRYVPYKCLSRRSYSISAYMRERCNSKDSMIKGEQKDVPNGHMAQNMSNNKIFCENGKGENDTNEKKDDSNMYNKRIYHKYKNNLNYIKKFYYIDEKQKKPFPLCLYNIIKSFGTIKQCSRCYCFFNSISCHCIECKKKYHLKLTNPHYFIFQHGLTASVHDFQNIVNPLLTKYPHLFIYITYSNQSHTFEGVDVGTERICTELNCLFKIINDKINVSMIGHSLGGILNRSVLINLYRKKLFKNKKLINFITFACPHIGVHENMAIMNVLSTYLGAHTIDDLNNKTTLLLKIASVESINILKKFENIIFYGNTQSDWLVGMRTSLILPYTLFNEDLIMFIIEQARNVPEIPINIFSVVHLYMRKKKLLFFYFYQDLKNPNYLLNKRKEQSKFLDQMLQTIISSSKLLSCSKKKKFNIFMNYYSNYDNKRDFEKKTTHRNTASSNSTAKYRNVANRNGINHHPIYDTINGNNHLFLGTNGNNNNSDNNNSNNNNSNNNNSNNNNSNNNNSNNNNSNNNNSNNNNSNNNNSNNSNSNNNNSNSINSNNNNNLTWSEFKKNNILNRKEGNFFSDDPNMHMQAMPFNFRRNNMNMKNINKKIRKNNCNSCDNISSTINKVDGREIREEEKILPTLNPSTLNPSTPNLSTPNPSTLNQPTFKSHTFEDVYPENAKSEVHSDFTGTNTNSACTNKFGKMNYYDKCLNIQDNYKIVSCSNVTENMDPCSNEKIHNFESGYLDESSREGGDGETKKSAWEKEQQERKENASGGEGGDANCDASKRARSNQVNVQKNQHVINGCAADGGKSSGNNDGGMKKNLTDYKYFEKLFFQCLKTKIINDIKTLDNNLKKKKKKKKNEPSKLLFFQNTFNVIKNYGFLSYSKNNNLKKEPNFVEPSGNSANGENDEKKQSGGCIHNGIGNNASTTNNSSSPRSSNRGEERENHTCEDKKKDDDSYENEKRVDEHDNSNGSNSLQLCDRKNEDYDYISEFFYTSSDDSCDTDYSAKLGYKEYMSLNKEKRNNKEEEKYEHCKNNMYYNNMARKKMKRNNLLKGITKNDKKKYKQILFHIYSISNEQLIGRFFKNPELLYYEVLFYCLNQLPVQRYCISLPLYSNAHVQIIAHPRICSEESTIIKHFVEHLIL</sequence>
<feature type="compositionally biased region" description="Basic and acidic residues" evidence="1">
    <location>
        <begin position="1393"/>
        <end position="1424"/>
    </location>
</feature>
<dbReference type="PANTHER" id="PTHR12482">
    <property type="entry name" value="LIPASE ROG1-RELATED-RELATED"/>
    <property type="match status" value="1"/>
</dbReference>
<evidence type="ECO:0000313" key="3">
    <source>
        <dbReference type="EMBL" id="SBS83498.1"/>
    </source>
</evidence>